<evidence type="ECO:0000259" key="1">
    <source>
        <dbReference type="Pfam" id="PF07143"/>
    </source>
</evidence>
<dbReference type="AlphaFoldDB" id="A0A5C5YTN4"/>
<keyword evidence="3" id="KW-1185">Reference proteome</keyword>
<dbReference type="EMBL" id="SJPO01000002">
    <property type="protein sequence ID" value="TWT78374.1"/>
    <property type="molecule type" value="Genomic_DNA"/>
</dbReference>
<proteinExistence type="predicted"/>
<gene>
    <name evidence="2" type="ORF">Pla123a_11650</name>
</gene>
<dbReference type="Pfam" id="PF17186">
    <property type="entry name" value="Lipocalin_9"/>
    <property type="match status" value="1"/>
</dbReference>
<dbReference type="SUPFAM" id="SSF159245">
    <property type="entry name" value="AttH-like"/>
    <property type="match status" value="1"/>
</dbReference>
<dbReference type="RefSeq" id="WP_146584783.1">
    <property type="nucleotide sequence ID" value="NZ_SJPO01000002.1"/>
</dbReference>
<evidence type="ECO:0000313" key="2">
    <source>
        <dbReference type="EMBL" id="TWT78374.1"/>
    </source>
</evidence>
<dbReference type="Gene3D" id="2.40.370.10">
    <property type="entry name" value="AttH-like domain"/>
    <property type="match status" value="2"/>
</dbReference>
<feature type="domain" description="AttH" evidence="1">
    <location>
        <begin position="74"/>
        <end position="244"/>
    </location>
</feature>
<comment type="caution">
    <text evidence="2">The sequence shown here is derived from an EMBL/GenBank/DDBJ whole genome shotgun (WGS) entry which is preliminary data.</text>
</comment>
<dbReference type="PANTHER" id="PTHR38591:SF1">
    <property type="entry name" value="BLL1000 PROTEIN"/>
    <property type="match status" value="1"/>
</dbReference>
<accession>A0A5C5YTN4</accession>
<dbReference type="PANTHER" id="PTHR38591">
    <property type="entry name" value="HYDROLASE"/>
    <property type="match status" value="1"/>
</dbReference>
<dbReference type="InterPro" id="IPR010791">
    <property type="entry name" value="AttH_dom"/>
</dbReference>
<dbReference type="InterPro" id="IPR023374">
    <property type="entry name" value="AttH-like_dom_sf"/>
</dbReference>
<name>A0A5C5YTN4_9BACT</name>
<dbReference type="Proteomes" id="UP000318478">
    <property type="component" value="Unassembled WGS sequence"/>
</dbReference>
<reference evidence="2 3" key="1">
    <citation type="submission" date="2019-02" db="EMBL/GenBank/DDBJ databases">
        <title>Deep-cultivation of Planctomycetes and their phenomic and genomic characterization uncovers novel biology.</title>
        <authorList>
            <person name="Wiegand S."/>
            <person name="Jogler M."/>
            <person name="Boedeker C."/>
            <person name="Pinto D."/>
            <person name="Vollmers J."/>
            <person name="Rivas-Marin E."/>
            <person name="Kohn T."/>
            <person name="Peeters S.H."/>
            <person name="Heuer A."/>
            <person name="Rast P."/>
            <person name="Oberbeckmann S."/>
            <person name="Bunk B."/>
            <person name="Jeske O."/>
            <person name="Meyerdierks A."/>
            <person name="Storesund J.E."/>
            <person name="Kallscheuer N."/>
            <person name="Luecker S."/>
            <person name="Lage O.M."/>
            <person name="Pohl T."/>
            <person name="Merkel B.J."/>
            <person name="Hornburger P."/>
            <person name="Mueller R.-W."/>
            <person name="Bruemmer F."/>
            <person name="Labrenz M."/>
            <person name="Spormann A.M."/>
            <person name="Op Den Camp H."/>
            <person name="Overmann J."/>
            <person name="Amann R."/>
            <person name="Jetten M.S.M."/>
            <person name="Mascher T."/>
            <person name="Medema M.H."/>
            <person name="Devos D.P."/>
            <person name="Kaster A.-K."/>
            <person name="Ovreas L."/>
            <person name="Rohde M."/>
            <person name="Galperin M.Y."/>
            <person name="Jogler C."/>
        </authorList>
    </citation>
    <scope>NUCLEOTIDE SEQUENCE [LARGE SCALE GENOMIC DNA]</scope>
    <source>
        <strain evidence="2 3">Pla123a</strain>
    </source>
</reference>
<sequence>MANVTLVLGVALSIAALVGCSNDRADIAPSTKSLLDESTATPAEGQADAAWAKALQPREFNFPADHGAHSDYRIEWWYFTGNLTTPTGRRFGYQLTFFRTGMLREPENPSRWVVRDLYTAHFAVSDIRAEKHSFAQRTRRAGIDAAGAATGRPQVWNGDWRVEAEGDTHRLTAQADDFAIDLALEPGKGVVLQGAGGLSQKGAAEGNASHYYSMPRMPTAGTLTVHGETFSVTGDSWMDHEFSTSFLEPGQRGWDWLSLQLDDNSELMLYQMRRSDGSFDPYSSGSFVGADGASTELRSTDFRLTPGKTWRSEATGARYPLSWQVEVDSLGLKLQVTPAFKEQEMATEATTGIAYWEGAMEVSGSRGARPIAGRGYLELTGYTETELGSLLGR</sequence>
<protein>
    <submittedName>
        <fullName evidence="2">Hydroxyneurosporene synthase (CrtC)</fullName>
    </submittedName>
</protein>
<dbReference type="Pfam" id="PF07143">
    <property type="entry name" value="CrtC"/>
    <property type="match status" value="1"/>
</dbReference>
<dbReference type="OrthoDB" id="9770826at2"/>
<organism evidence="2 3">
    <name type="scientific">Posidoniimonas polymericola</name>
    <dbReference type="NCBI Taxonomy" id="2528002"/>
    <lineage>
        <taxon>Bacteria</taxon>
        <taxon>Pseudomonadati</taxon>
        <taxon>Planctomycetota</taxon>
        <taxon>Planctomycetia</taxon>
        <taxon>Pirellulales</taxon>
        <taxon>Lacipirellulaceae</taxon>
        <taxon>Posidoniimonas</taxon>
    </lineage>
</organism>
<evidence type="ECO:0000313" key="3">
    <source>
        <dbReference type="Proteomes" id="UP000318478"/>
    </source>
</evidence>